<proteinExistence type="predicted"/>
<dbReference type="RefSeq" id="WP_135104008.1">
    <property type="nucleotide sequence ID" value="NZ_JADGKW010000001.1"/>
</dbReference>
<organism evidence="8 9">
    <name type="scientific">Dysgonomonas mossii</name>
    <dbReference type="NCBI Taxonomy" id="163665"/>
    <lineage>
        <taxon>Bacteria</taxon>
        <taxon>Pseudomonadati</taxon>
        <taxon>Bacteroidota</taxon>
        <taxon>Bacteroidia</taxon>
        <taxon>Bacteroidales</taxon>
        <taxon>Dysgonomonadaceae</taxon>
        <taxon>Dysgonomonas</taxon>
    </lineage>
</organism>
<evidence type="ECO:0000256" key="1">
    <source>
        <dbReference type="ARBA" id="ARBA00004370"/>
    </source>
</evidence>
<keyword evidence="5" id="KW-0998">Cell outer membrane</keyword>
<evidence type="ECO:0000259" key="7">
    <source>
        <dbReference type="Pfam" id="PF07244"/>
    </source>
</evidence>
<evidence type="ECO:0000256" key="5">
    <source>
        <dbReference type="ARBA" id="ARBA00023237"/>
    </source>
</evidence>
<dbReference type="EMBL" id="SPPK01000001">
    <property type="protein sequence ID" value="TFU90984.1"/>
    <property type="molecule type" value="Genomic_DNA"/>
</dbReference>
<evidence type="ECO:0000256" key="2">
    <source>
        <dbReference type="ARBA" id="ARBA00022692"/>
    </source>
</evidence>
<dbReference type="Pfam" id="PF07244">
    <property type="entry name" value="POTRA"/>
    <property type="match status" value="1"/>
</dbReference>
<keyword evidence="2" id="KW-0812">Transmembrane</keyword>
<comment type="subcellular location">
    <subcellularLocation>
        <location evidence="1">Membrane</location>
    </subcellularLocation>
</comment>
<name>A0A4Y9ITD1_9BACT</name>
<dbReference type="InterPro" id="IPR039910">
    <property type="entry name" value="D15-like"/>
</dbReference>
<comment type="caution">
    <text evidence="8">The sequence shown here is derived from an EMBL/GenBank/DDBJ whole genome shotgun (WGS) entry which is preliminary data.</text>
</comment>
<dbReference type="PANTHER" id="PTHR12815:SF47">
    <property type="entry name" value="TRANSLOCATION AND ASSEMBLY MODULE SUBUNIT TAMA"/>
    <property type="match status" value="1"/>
</dbReference>
<accession>A0A4Y9ITD1</accession>
<dbReference type="GO" id="GO:0019867">
    <property type="term" value="C:outer membrane"/>
    <property type="evidence" value="ECO:0007669"/>
    <property type="project" value="InterPro"/>
</dbReference>
<keyword evidence="3" id="KW-0732">Signal</keyword>
<dbReference type="Gene3D" id="3.10.20.310">
    <property type="entry name" value="membrane protein fhac"/>
    <property type="match status" value="1"/>
</dbReference>
<dbReference type="Gene3D" id="2.40.160.50">
    <property type="entry name" value="membrane protein fhac: a member of the omp85/tpsb transporter family"/>
    <property type="match status" value="1"/>
</dbReference>
<dbReference type="InterPro" id="IPR000184">
    <property type="entry name" value="Bac_surfAg_D15"/>
</dbReference>
<dbReference type="PROSITE" id="PS51257">
    <property type="entry name" value="PROKAR_LIPOPROTEIN"/>
    <property type="match status" value="1"/>
</dbReference>
<evidence type="ECO:0000256" key="4">
    <source>
        <dbReference type="ARBA" id="ARBA00023136"/>
    </source>
</evidence>
<keyword evidence="4" id="KW-0472">Membrane</keyword>
<evidence type="ECO:0000313" key="9">
    <source>
        <dbReference type="Proteomes" id="UP000298285"/>
    </source>
</evidence>
<evidence type="ECO:0000259" key="6">
    <source>
        <dbReference type="Pfam" id="PF01103"/>
    </source>
</evidence>
<feature type="domain" description="POTRA" evidence="7">
    <location>
        <begin position="99"/>
        <end position="146"/>
    </location>
</feature>
<protein>
    <submittedName>
        <fullName evidence="8">Outer membrane protein assembly factor</fullName>
    </submittedName>
</protein>
<dbReference type="OrthoDB" id="9814535at2"/>
<sequence>MRHKFFIPFFVVILLTIFIQSCSTTKYIPDGEYLLASTTVKSDKKVMSTMDMETFIKQKPNYKTFAIFKLPLFLYNLSGKDSTKWVNRTLRNAGDPPVLYDSTMLEQTVVNLERMMTNKGYIDARVTPIVELKNKKAKVIYDIKAGAPYRIKDYTININDSVIKKTIIPAQQYQPLISRKRDRGNLPMSIDSILSRNTLVHKNSLLDLDVLDQERERVSSLFRRTGYYAFNKEYVGFDADTTLGNNMVKLDLTIEPFATRAADGQITEVPHRQYIVEDVVFLVDYNPLTDQSVNEFEPTSVYEEGRYKIKYGPRERYISPRTVLDNCYIMPGALFNENATSLTYSSLAQLKILKNINISYYEFIDNDSTKLHCVITCVPDKKQGISAEVEGTNSGGYFGVGASVGYLHRNVFKGSELFSARLRGAYEAITPSFSSFSDNYFEIGGETSLTFPSFMFPLLSKEQKRRIHASTQLNASYSFQRRPGFFTRTVLGSGVQYIWQDRRQSLNRHIFDLIEISYIHLPSIDSTFESKLSAAAKQYSFKDHFILGTGYTFSRTNVANVNRRSYQPIYSLRASIETAGNLLSLAAKMSGAKPDSLGSRQIFGTNFAQYVRATIDYSKAYQIDEKNSLAWHLGGGLAYPYGNNQQIPIQKRFFAGGANSVRGWSIRELGPGSYYFKKSADGNDKDNFYYHSGDIRLDASVEYRSKLFWIIEMGAFIDAGNIWTVKNYEDQPDGAFKLNKFYKEVAVAWGLGLRLNFDFVLIRLDCGWKAYDPSGDPNITRWPIKEPWRIAKNTAWHIAVGYPF</sequence>
<evidence type="ECO:0000313" key="8">
    <source>
        <dbReference type="EMBL" id="TFU90984.1"/>
    </source>
</evidence>
<dbReference type="PANTHER" id="PTHR12815">
    <property type="entry name" value="SORTING AND ASSEMBLY MACHINERY SAMM50 PROTEIN FAMILY MEMBER"/>
    <property type="match status" value="1"/>
</dbReference>
<feature type="domain" description="Bacterial surface antigen (D15)" evidence="6">
    <location>
        <begin position="435"/>
        <end position="778"/>
    </location>
</feature>
<dbReference type="Pfam" id="PF01103">
    <property type="entry name" value="Omp85"/>
    <property type="match status" value="1"/>
</dbReference>
<dbReference type="Proteomes" id="UP000298285">
    <property type="component" value="Unassembled WGS sequence"/>
</dbReference>
<gene>
    <name evidence="8" type="ORF">E4T88_03120</name>
</gene>
<dbReference type="InterPro" id="IPR010827">
    <property type="entry name" value="BamA/TamA_POTRA"/>
</dbReference>
<reference evidence="8 9" key="1">
    <citation type="submission" date="2019-03" db="EMBL/GenBank/DDBJ databases">
        <title>Diversity of the mouse oral microbiome.</title>
        <authorList>
            <person name="Joseph S."/>
            <person name="Aduse-Opoku J."/>
            <person name="Curtis M."/>
            <person name="Wade W."/>
            <person name="Hashim A."/>
        </authorList>
    </citation>
    <scope>NUCLEOTIDE SEQUENCE [LARGE SCALE GENOMIC DNA]</scope>
    <source>
        <strain evidence="8 9">P11</strain>
    </source>
</reference>
<dbReference type="AlphaFoldDB" id="A0A4Y9ITD1"/>
<evidence type="ECO:0000256" key="3">
    <source>
        <dbReference type="ARBA" id="ARBA00022729"/>
    </source>
</evidence>